<keyword evidence="3" id="KW-1185">Reference proteome</keyword>
<dbReference type="VEuPathDB" id="FungiDB:HGUI_03238"/>
<evidence type="ECO:0000256" key="1">
    <source>
        <dbReference type="ARBA" id="ARBA00010925"/>
    </source>
</evidence>
<gene>
    <name evidence="2" type="ORF">HGUI_03238</name>
</gene>
<sequence length="798" mass="92122">MGFLYSNISSQSSVHSKRSTASLETVQPILDQVYAFESALKAMDLLFMDKADEGIKLIQQNLKKPQSLPSKMILNLGNGVIHFLEATLGFEPEKIKKAQECLKIAEDLSTKSEHYNQQNKIYTSDRYPPGLECKVAYIESCLLGALLMLFNESYVDTIKALYKLKKAYSALSSVNKLVQKKKGENTYLTKHNEDMVFNTDDVEDDELLTSSDYSEYYEEDESFSDGGASIDTFYSCLDSPHLIQKKFTGWGNLEGSTLLSDSSYNDLEPSDIPLHLLKQIKNAPNDKPNKTYLKKLNELYQMREDRLRGRHINDSFYKIRKNLGDPQEKHHQKKFFPYLNTNGNVNNTIDEFIESSAGLCYGIIQLILSILPPAVTSVLNAFGFNINKMEGLQLLWDVVNERNIFSGLSLGTLVIYYHGPFKFIDNNFNIPIKDKKVESLIHPGHKLDEMILKATYVFPDSSLWILQEAIVLSSKGELKKALDVINQKDIQDTKMLQIKAQLVFCRALLYCFNFDYEKAAEDFIYLLEINEWSHAFYTYFAGCCYLEAYRICTILERSQDEPNKQDPERKLLKKFSSDNSTIDLAKKDYYKKKCLECMERAPTLLHTKTFMSNNLPFDKFMLRKLKQFKSIQSKLGSKVDFINSIPSSPVLELTYLYDGFNRMNSDQLRFASVYLVSYENPAMDLNIKNQENLNIFLRSTIAKNMKNYELANSLLKRELLPQIYDEKKQKFIKLKDDPWLYPSVFYELALINWNLKGMDALPRSIEYLKQSLHYMNDYELSSRIGMKSQAALNRCQNK</sequence>
<protein>
    <submittedName>
        <fullName evidence="2">Related to Mitochondrial outer membrane protein IML2</fullName>
    </submittedName>
</protein>
<name>A0A1L0FN96_9ASCO</name>
<dbReference type="Pfam" id="PF10300">
    <property type="entry name" value="Iml2-TPR_39"/>
    <property type="match status" value="1"/>
</dbReference>
<evidence type="ECO:0000313" key="2">
    <source>
        <dbReference type="EMBL" id="SGZ41038.1"/>
    </source>
</evidence>
<comment type="similarity">
    <text evidence="1">Belongs to the IML2 family.</text>
</comment>
<dbReference type="GO" id="GO:0005829">
    <property type="term" value="C:cytosol"/>
    <property type="evidence" value="ECO:0007669"/>
    <property type="project" value="TreeGrafter"/>
</dbReference>
<dbReference type="PANTHER" id="PTHR31859">
    <property type="entry name" value="TETRATRICOPEPTIDE REPEAT PROTEIN 39 FAMILY MEMBER"/>
    <property type="match status" value="1"/>
</dbReference>
<dbReference type="GO" id="GO:0005741">
    <property type="term" value="C:mitochondrial outer membrane"/>
    <property type="evidence" value="ECO:0007669"/>
    <property type="project" value="TreeGrafter"/>
</dbReference>
<dbReference type="GO" id="GO:0005634">
    <property type="term" value="C:nucleus"/>
    <property type="evidence" value="ECO:0007669"/>
    <property type="project" value="TreeGrafter"/>
</dbReference>
<organism evidence="2 3">
    <name type="scientific">Hanseniaspora guilliermondii</name>
    <dbReference type="NCBI Taxonomy" id="56406"/>
    <lineage>
        <taxon>Eukaryota</taxon>
        <taxon>Fungi</taxon>
        <taxon>Dikarya</taxon>
        <taxon>Ascomycota</taxon>
        <taxon>Saccharomycotina</taxon>
        <taxon>Saccharomycetes</taxon>
        <taxon>Saccharomycodales</taxon>
        <taxon>Saccharomycodaceae</taxon>
        <taxon>Hanseniaspora</taxon>
    </lineage>
</organism>
<dbReference type="PANTHER" id="PTHR31859:SF1">
    <property type="entry name" value="TETRATRICOPEPTIDE REPEAT PROTEIN 39C"/>
    <property type="match status" value="1"/>
</dbReference>
<dbReference type="EMBL" id="FQNF01000075">
    <property type="protein sequence ID" value="SGZ41038.1"/>
    <property type="molecule type" value="Genomic_DNA"/>
</dbReference>
<dbReference type="Proteomes" id="UP000183365">
    <property type="component" value="Unassembled WGS sequence"/>
</dbReference>
<reference evidence="3" key="1">
    <citation type="submission" date="2016-11" db="EMBL/GenBank/DDBJ databases">
        <authorList>
            <person name="Guldener U."/>
        </authorList>
    </citation>
    <scope>NUCLEOTIDE SEQUENCE [LARGE SCALE GENOMIC DNA]</scope>
</reference>
<evidence type="ECO:0000313" key="3">
    <source>
        <dbReference type="Proteomes" id="UP000183365"/>
    </source>
</evidence>
<proteinExistence type="inferred from homology"/>
<dbReference type="AlphaFoldDB" id="A0A1L0FN96"/>
<accession>A0A1L0FN96</accession>
<dbReference type="OrthoDB" id="2154985at2759"/>
<dbReference type="InterPro" id="IPR019412">
    <property type="entry name" value="IML2/TPR_39"/>
</dbReference>